<evidence type="ECO:0000313" key="10">
    <source>
        <dbReference type="EMBL" id="SIT65873.1"/>
    </source>
</evidence>
<evidence type="ECO:0000313" key="11">
    <source>
        <dbReference type="Proteomes" id="UP000223759"/>
    </source>
</evidence>
<dbReference type="CDD" id="cd03352">
    <property type="entry name" value="LbH_LpxD"/>
    <property type="match status" value="1"/>
</dbReference>
<dbReference type="OrthoDB" id="9784739at2"/>
<dbReference type="InterPro" id="IPR011004">
    <property type="entry name" value="Trimer_LpxA-like_sf"/>
</dbReference>
<sequence>MSLCLSDIARAIDATLSSEVSGVEIERVARLSQAGQGDISFLASAHYQRDLSRTRASAVILNAEHAAQCPVPSLVVTNPYLAYAKVARLLHPVPVLEPGIHPSAVVDPTATIDPNACIQAQVVIGKNVRVSSGVTLGPGCSIGDDCEIGADSRLLAKVVLGHGVRLGARNLIQPGAVIGSDGFGFVNGDGRWLRIPQVGSVSIGDDCEIGANTTIDRGALEDTVIEDGVIIDNQVHIAHNVHIGAHTAIAGCVGIAGSAHIGRHCAIGGGAGILGHLQIVDGVTITAMTLVTRTITEKGVYSSGVPHAPARLWNKQLASLRRLVKR</sequence>
<dbReference type="Proteomes" id="UP000223759">
    <property type="component" value="Unassembled WGS sequence"/>
</dbReference>
<dbReference type="PANTHER" id="PTHR43378:SF2">
    <property type="entry name" value="UDP-3-O-ACYLGLUCOSAMINE N-ACYLTRANSFERASE 1, MITOCHONDRIAL-RELATED"/>
    <property type="match status" value="1"/>
</dbReference>
<evidence type="ECO:0000256" key="7">
    <source>
        <dbReference type="HAMAP-Rule" id="MF_00523"/>
    </source>
</evidence>
<dbReference type="Pfam" id="PF00132">
    <property type="entry name" value="Hexapep"/>
    <property type="match status" value="1"/>
</dbReference>
<organism evidence="10 11">
    <name type="scientific">Ectothiorhodosinus mongolicus</name>
    <dbReference type="NCBI Taxonomy" id="233100"/>
    <lineage>
        <taxon>Bacteria</taxon>
        <taxon>Pseudomonadati</taxon>
        <taxon>Pseudomonadota</taxon>
        <taxon>Gammaproteobacteria</taxon>
        <taxon>Chromatiales</taxon>
        <taxon>Ectothiorhodospiraceae</taxon>
        <taxon>Ectothiorhodosinus</taxon>
    </lineage>
</organism>
<keyword evidence="5 7" id="KW-0443">Lipid metabolism</keyword>
<dbReference type="PANTHER" id="PTHR43378">
    <property type="entry name" value="UDP-3-O-ACYLGLUCOSAMINE N-ACYLTRANSFERASE"/>
    <property type="match status" value="1"/>
</dbReference>
<dbReference type="SUPFAM" id="SSF51161">
    <property type="entry name" value="Trimeric LpxA-like enzymes"/>
    <property type="match status" value="1"/>
</dbReference>
<evidence type="ECO:0000256" key="1">
    <source>
        <dbReference type="ARBA" id="ARBA00022516"/>
    </source>
</evidence>
<accession>A0A1R3VQP1</accession>
<comment type="similarity">
    <text evidence="7">Belongs to the transferase hexapeptide repeat family. LpxD subfamily.</text>
</comment>
<evidence type="ECO:0000256" key="3">
    <source>
        <dbReference type="ARBA" id="ARBA00022679"/>
    </source>
</evidence>
<dbReference type="Pfam" id="PF25087">
    <property type="entry name" value="GMPPB_C"/>
    <property type="match status" value="1"/>
</dbReference>
<keyword evidence="6 7" id="KW-0012">Acyltransferase</keyword>
<evidence type="ECO:0000259" key="9">
    <source>
        <dbReference type="Pfam" id="PF25087"/>
    </source>
</evidence>
<dbReference type="GO" id="GO:0009245">
    <property type="term" value="P:lipid A biosynthetic process"/>
    <property type="evidence" value="ECO:0007669"/>
    <property type="project" value="UniProtKB-UniRule"/>
</dbReference>
<dbReference type="Pfam" id="PF04613">
    <property type="entry name" value="LpxD"/>
    <property type="match status" value="1"/>
</dbReference>
<dbReference type="InterPro" id="IPR020573">
    <property type="entry name" value="UDP_GlcNAc_AcTrfase_non-rep"/>
</dbReference>
<comment type="catalytic activity">
    <reaction evidence="7">
        <text>a UDP-3-O-[(3R)-3-hydroxyacyl]-alpha-D-glucosamine + a (3R)-hydroxyacyl-[ACP] = a UDP-2-N,3-O-bis[(3R)-3-hydroxyacyl]-alpha-D-glucosamine + holo-[ACP] + H(+)</text>
        <dbReference type="Rhea" id="RHEA:53836"/>
        <dbReference type="Rhea" id="RHEA-COMP:9685"/>
        <dbReference type="Rhea" id="RHEA-COMP:9945"/>
        <dbReference type="ChEBI" id="CHEBI:15378"/>
        <dbReference type="ChEBI" id="CHEBI:64479"/>
        <dbReference type="ChEBI" id="CHEBI:78827"/>
        <dbReference type="ChEBI" id="CHEBI:137740"/>
        <dbReference type="ChEBI" id="CHEBI:137748"/>
        <dbReference type="EC" id="2.3.1.191"/>
    </reaction>
</comment>
<dbReference type="GO" id="GO:0016020">
    <property type="term" value="C:membrane"/>
    <property type="evidence" value="ECO:0007669"/>
    <property type="project" value="GOC"/>
</dbReference>
<feature type="domain" description="UDP-3-O-[3-hydroxymyristoyl] glucosamine N-acyltransferase non-repeat region" evidence="8">
    <location>
        <begin position="23"/>
        <end position="89"/>
    </location>
</feature>
<dbReference type="InterPro" id="IPR056729">
    <property type="entry name" value="GMPPB_C"/>
</dbReference>
<dbReference type="AlphaFoldDB" id="A0A1R3VQP1"/>
<name>A0A1R3VQP1_9GAMM</name>
<comment type="pathway">
    <text evidence="7">Bacterial outer membrane biogenesis; LPS lipid A biosynthesis.</text>
</comment>
<dbReference type="NCBIfam" id="TIGR01853">
    <property type="entry name" value="lipid_A_lpxD"/>
    <property type="match status" value="1"/>
</dbReference>
<comment type="subunit">
    <text evidence="7">Homotrimer.</text>
</comment>
<comment type="function">
    <text evidence="7">Catalyzes the N-acylation of UDP-3-O-acylglucosamine using 3-hydroxyacyl-ACP as the acyl donor. Is involved in the biosynthesis of lipid A, a phosphorylated glycolipid that anchors the lipopolysaccharide to the outer membrane of the cell.</text>
</comment>
<dbReference type="UniPathway" id="UPA00973"/>
<dbReference type="NCBIfam" id="NF002060">
    <property type="entry name" value="PRK00892.1"/>
    <property type="match status" value="1"/>
</dbReference>
<dbReference type="InterPro" id="IPR018357">
    <property type="entry name" value="Hexapep_transf_CS"/>
</dbReference>
<keyword evidence="4 7" id="KW-0677">Repeat</keyword>
<dbReference type="InterPro" id="IPR001451">
    <property type="entry name" value="Hexapep"/>
</dbReference>
<dbReference type="STRING" id="233100.SAMN05216526_0328"/>
<evidence type="ECO:0000256" key="2">
    <source>
        <dbReference type="ARBA" id="ARBA00022556"/>
    </source>
</evidence>
<dbReference type="GO" id="GO:0103118">
    <property type="term" value="F:UDP-3-O-[(3R)-3-hydroxyacyl]-glucosamine N-acyltransferase activity"/>
    <property type="evidence" value="ECO:0007669"/>
    <property type="project" value="UniProtKB-EC"/>
</dbReference>
<keyword evidence="11" id="KW-1185">Reference proteome</keyword>
<evidence type="ECO:0000256" key="6">
    <source>
        <dbReference type="ARBA" id="ARBA00023315"/>
    </source>
</evidence>
<dbReference type="EMBL" id="FTPK01000001">
    <property type="protein sequence ID" value="SIT65873.1"/>
    <property type="molecule type" value="Genomic_DNA"/>
</dbReference>
<evidence type="ECO:0000259" key="8">
    <source>
        <dbReference type="Pfam" id="PF04613"/>
    </source>
</evidence>
<proteinExistence type="inferred from homology"/>
<feature type="active site" description="Proton acceptor" evidence="7">
    <location>
        <position position="239"/>
    </location>
</feature>
<keyword evidence="3 7" id="KW-0808">Transferase</keyword>
<reference evidence="10 11" key="1">
    <citation type="submission" date="2017-01" db="EMBL/GenBank/DDBJ databases">
        <authorList>
            <person name="Mah S.A."/>
            <person name="Swanson W.J."/>
            <person name="Moy G.W."/>
            <person name="Vacquier V.D."/>
        </authorList>
    </citation>
    <scope>NUCLEOTIDE SEQUENCE [LARGE SCALE GENOMIC DNA]</scope>
    <source>
        <strain evidence="10 11">M9</strain>
    </source>
</reference>
<dbReference type="EC" id="2.3.1.191" evidence="7"/>
<evidence type="ECO:0000256" key="4">
    <source>
        <dbReference type="ARBA" id="ARBA00022737"/>
    </source>
</evidence>
<feature type="domain" description="Mannose-1-phosphate guanyltransferase C-terminal" evidence="9">
    <location>
        <begin position="101"/>
        <end position="181"/>
    </location>
</feature>
<dbReference type="Gene3D" id="3.40.1390.10">
    <property type="entry name" value="MurE/MurF, N-terminal domain"/>
    <property type="match status" value="1"/>
</dbReference>
<dbReference type="GO" id="GO:0016410">
    <property type="term" value="F:N-acyltransferase activity"/>
    <property type="evidence" value="ECO:0007669"/>
    <property type="project" value="InterPro"/>
</dbReference>
<keyword evidence="1 7" id="KW-0444">Lipid biosynthesis</keyword>
<dbReference type="Gene3D" id="2.160.10.10">
    <property type="entry name" value="Hexapeptide repeat proteins"/>
    <property type="match status" value="1"/>
</dbReference>
<dbReference type="RefSeq" id="WP_076754363.1">
    <property type="nucleotide sequence ID" value="NZ_CP023018.1"/>
</dbReference>
<dbReference type="HAMAP" id="MF_00523">
    <property type="entry name" value="LpxD"/>
    <property type="match status" value="1"/>
</dbReference>
<protein>
    <recommendedName>
        <fullName evidence="7">UDP-3-O-acylglucosamine N-acyltransferase</fullName>
        <ecNumber evidence="7">2.3.1.191</ecNumber>
    </recommendedName>
</protein>
<gene>
    <name evidence="7" type="primary">lpxD</name>
    <name evidence="10" type="ORF">SAMN05216526_0328</name>
</gene>
<keyword evidence="2 7" id="KW-0441">Lipid A biosynthesis</keyword>
<evidence type="ECO:0000256" key="5">
    <source>
        <dbReference type="ARBA" id="ARBA00023098"/>
    </source>
</evidence>
<dbReference type="InterPro" id="IPR007691">
    <property type="entry name" value="LpxD"/>
</dbReference>
<dbReference type="PROSITE" id="PS00101">
    <property type="entry name" value="HEXAPEP_TRANSFERASES"/>
    <property type="match status" value="1"/>
</dbReference>